<feature type="domain" description="TATA box binding protein associated factor (TAF) histone-like fold" evidence="2">
    <location>
        <begin position="58"/>
        <end position="112"/>
    </location>
</feature>
<dbReference type="OrthoDB" id="6621890at2759"/>
<proteinExistence type="predicted"/>
<reference evidence="4" key="1">
    <citation type="submission" date="2025-08" db="UniProtKB">
        <authorList>
            <consortium name="RefSeq"/>
        </authorList>
    </citation>
    <scope>IDENTIFICATION</scope>
    <source>
        <tissue evidence="4">Silk gland</tissue>
    </source>
</reference>
<dbReference type="InterPro" id="IPR004823">
    <property type="entry name" value="TAF_TATA-bd_Histone-like_dom"/>
</dbReference>
<sequence length="551" mass="60582">MSNTSSNKNHVKKSTSSRDRDKNKSVPSESGSSQCDTPPLNDKDGPSSQGRFAGVGLESVFCMAEQVACELNVEAATNLAEDVSYKLRQTISTIALHSEMMKKSRVDAWDVNTVFMLTDTSPVAGACGSQYASFGDDNKYCCQIEHLLNVTEFALSTQTYVYCSPPTISVEWIMDDKSLSSSSSNISVQLHNYYTKVARAILNLRKKPKEVAVEDLLTNTRIGPIFPNLFNLAVLVLNDDNLNALNVPAKKPLQSNVLDMVDALCSNPCSLDTNIQQQFQRLFPVMVSNILGNGTLAEKMVAILTKITRTWPSFVKIGQGILYDYLSQGTRDRLTAPMIKCVTALGRTALAQCLEDYLDYLDECMQGPRPPPHHGMYMLREAILDASTCLLRSEPTTYLEDYVTTDYTMYEMLGESILPRRLVFPVSAAVKNDNSPAEKTEEDSVCIPRRPVPRRPKFRLIPSTRTNRSVHRDAVFEPTKFRCDARISINVRACRAPAGPGGGGARAGAGVARVGGGGSGGAVAAAGRLHRFRYRLNKNREPLPLLSSLML</sequence>
<accession>A0A6J2K200</accession>
<evidence type="ECO:0000313" key="3">
    <source>
        <dbReference type="Proteomes" id="UP000504629"/>
    </source>
</evidence>
<feature type="compositionally biased region" description="Polar residues" evidence="1">
    <location>
        <begin position="25"/>
        <end position="36"/>
    </location>
</feature>
<feature type="region of interest" description="Disordered" evidence="1">
    <location>
        <begin position="1"/>
        <end position="49"/>
    </location>
</feature>
<dbReference type="Pfam" id="PF02969">
    <property type="entry name" value="TAF"/>
    <property type="match status" value="1"/>
</dbReference>
<dbReference type="AlphaFoldDB" id="A0A6J2K200"/>
<name>A0A6J2K200_BOMMA</name>
<dbReference type="GeneID" id="114246130"/>
<dbReference type="Proteomes" id="UP000504629">
    <property type="component" value="Unplaced"/>
</dbReference>
<evidence type="ECO:0000259" key="2">
    <source>
        <dbReference type="Pfam" id="PF02969"/>
    </source>
</evidence>
<dbReference type="RefSeq" id="XP_028034339.1">
    <property type="nucleotide sequence ID" value="XM_028178538.1"/>
</dbReference>
<gene>
    <name evidence="4" type="primary">LOC114246130</name>
</gene>
<dbReference type="Gene3D" id="1.10.20.10">
    <property type="entry name" value="Histone, subunit A"/>
    <property type="match status" value="1"/>
</dbReference>
<dbReference type="InterPro" id="IPR009072">
    <property type="entry name" value="Histone-fold"/>
</dbReference>
<evidence type="ECO:0000256" key="1">
    <source>
        <dbReference type="SAM" id="MobiDB-lite"/>
    </source>
</evidence>
<dbReference type="KEGG" id="bman:114246130"/>
<keyword evidence="3" id="KW-1185">Reference proteome</keyword>
<organism evidence="3 4">
    <name type="scientific">Bombyx mandarina</name>
    <name type="common">Wild silk moth</name>
    <name type="synonym">Wild silkworm</name>
    <dbReference type="NCBI Taxonomy" id="7092"/>
    <lineage>
        <taxon>Eukaryota</taxon>
        <taxon>Metazoa</taxon>
        <taxon>Ecdysozoa</taxon>
        <taxon>Arthropoda</taxon>
        <taxon>Hexapoda</taxon>
        <taxon>Insecta</taxon>
        <taxon>Pterygota</taxon>
        <taxon>Neoptera</taxon>
        <taxon>Endopterygota</taxon>
        <taxon>Lepidoptera</taxon>
        <taxon>Glossata</taxon>
        <taxon>Ditrysia</taxon>
        <taxon>Bombycoidea</taxon>
        <taxon>Bombycidae</taxon>
        <taxon>Bombycinae</taxon>
        <taxon>Bombyx</taxon>
    </lineage>
</organism>
<evidence type="ECO:0000313" key="4">
    <source>
        <dbReference type="RefSeq" id="XP_028034339.1"/>
    </source>
</evidence>
<protein>
    <submittedName>
        <fullName evidence="4">Uncharacterized protein LOC114246130 isoform X1</fullName>
    </submittedName>
</protein>
<dbReference type="GO" id="GO:0046982">
    <property type="term" value="F:protein heterodimerization activity"/>
    <property type="evidence" value="ECO:0007669"/>
    <property type="project" value="InterPro"/>
</dbReference>